<dbReference type="GeneID" id="129922451"/>
<evidence type="ECO:0000256" key="4">
    <source>
        <dbReference type="ARBA" id="ARBA00023136"/>
    </source>
</evidence>
<gene>
    <name evidence="7 8 9 10" type="primary">LOC129922451</name>
</gene>
<dbReference type="InterPro" id="IPR050579">
    <property type="entry name" value="PMP-22/EMP/MP20-like"/>
</dbReference>
<dbReference type="RefSeq" id="XP_055864528.1">
    <property type="nucleotide sequence ID" value="XM_056008553.1"/>
</dbReference>
<protein>
    <submittedName>
        <fullName evidence="7 8">Uncharacterized protein LOC129922451</fullName>
    </submittedName>
</protein>
<keyword evidence="2 5" id="KW-0812">Transmembrane</keyword>
<dbReference type="RefSeq" id="XP_055864532.1">
    <property type="nucleotide sequence ID" value="XM_056008557.1"/>
</dbReference>
<keyword evidence="6" id="KW-1185">Reference proteome</keyword>
<evidence type="ECO:0000313" key="7">
    <source>
        <dbReference type="RefSeq" id="XP_055864528.1"/>
    </source>
</evidence>
<keyword evidence="3 5" id="KW-1133">Transmembrane helix</keyword>
<evidence type="ECO:0000313" key="10">
    <source>
        <dbReference type="RefSeq" id="XP_055864532.1"/>
    </source>
</evidence>
<dbReference type="RefSeq" id="XP_055864529.1">
    <property type="nucleotide sequence ID" value="XM_056008554.1"/>
</dbReference>
<evidence type="ECO:0000256" key="2">
    <source>
        <dbReference type="ARBA" id="ARBA00022692"/>
    </source>
</evidence>
<evidence type="ECO:0000256" key="5">
    <source>
        <dbReference type="SAM" id="Phobius"/>
    </source>
</evidence>
<dbReference type="PANTHER" id="PTHR10671:SF108">
    <property type="entry name" value="CLAUDIN FAMILY PROTEIN-RELATED"/>
    <property type="match status" value="1"/>
</dbReference>
<reference evidence="7 8" key="1">
    <citation type="submission" date="2025-04" db="UniProtKB">
        <authorList>
            <consortium name="RefSeq"/>
        </authorList>
    </citation>
    <scope>IDENTIFICATION</scope>
</reference>
<comment type="subcellular location">
    <subcellularLocation>
        <location evidence="1">Membrane</location>
        <topology evidence="1">Multi-pass membrane protein</topology>
    </subcellularLocation>
</comment>
<organism evidence="6 9">
    <name type="scientific">Biomphalaria glabrata</name>
    <name type="common">Bloodfluke planorb</name>
    <name type="synonym">Freshwater snail</name>
    <dbReference type="NCBI Taxonomy" id="6526"/>
    <lineage>
        <taxon>Eukaryota</taxon>
        <taxon>Metazoa</taxon>
        <taxon>Spiralia</taxon>
        <taxon>Lophotrochozoa</taxon>
        <taxon>Mollusca</taxon>
        <taxon>Gastropoda</taxon>
        <taxon>Heterobranchia</taxon>
        <taxon>Euthyneura</taxon>
        <taxon>Panpulmonata</taxon>
        <taxon>Hygrophila</taxon>
        <taxon>Lymnaeoidea</taxon>
        <taxon>Planorbidae</taxon>
        <taxon>Biomphalaria</taxon>
    </lineage>
</organism>
<feature type="transmembrane region" description="Helical" evidence="5">
    <location>
        <begin position="75"/>
        <end position="96"/>
    </location>
</feature>
<proteinExistence type="predicted"/>
<evidence type="ECO:0000313" key="8">
    <source>
        <dbReference type="RefSeq" id="XP_055864529.1"/>
    </source>
</evidence>
<feature type="transmembrane region" description="Helical" evidence="5">
    <location>
        <begin position="108"/>
        <end position="132"/>
    </location>
</feature>
<dbReference type="Proteomes" id="UP001165740">
    <property type="component" value="Chromosome 13"/>
</dbReference>
<evidence type="ECO:0000313" key="9">
    <source>
        <dbReference type="RefSeq" id="XP_055864531.1"/>
    </source>
</evidence>
<dbReference type="RefSeq" id="XP_055864531.1">
    <property type="nucleotide sequence ID" value="XM_056008556.1"/>
</dbReference>
<dbReference type="Gene3D" id="1.20.140.150">
    <property type="match status" value="1"/>
</dbReference>
<accession>A0A9W2YPD0</accession>
<feature type="transmembrane region" description="Helical" evidence="5">
    <location>
        <begin position="144"/>
        <end position="167"/>
    </location>
</feature>
<evidence type="ECO:0000313" key="6">
    <source>
        <dbReference type="Proteomes" id="UP001165740"/>
    </source>
</evidence>
<sequence>MLLPSQSMYIFSCFVSAVGLALVVVGVTTPVWTYAEITKDNKTTKYSQGLWQSCEDGVCQTITKTGPATMMSCKVLSLISAVCALLCFTLLMIHLVKQICKIPSPQCYFALAMVAGGCSAVFIIISVCIWRAEYFDEEDNIYVGYSLILPIVGGILVGLSGGAGAFSSRNYTAPRIK</sequence>
<dbReference type="AlphaFoldDB" id="A0A9W2YPD0"/>
<feature type="transmembrane region" description="Helical" evidence="5">
    <location>
        <begin position="9"/>
        <end position="32"/>
    </location>
</feature>
<name>A0A9W2YPD0_BIOGL</name>
<dbReference type="PANTHER" id="PTHR10671">
    <property type="entry name" value="EPITHELIAL MEMBRANE PROTEIN-RELATED"/>
    <property type="match status" value="1"/>
</dbReference>
<evidence type="ECO:0000256" key="1">
    <source>
        <dbReference type="ARBA" id="ARBA00004141"/>
    </source>
</evidence>
<keyword evidence="4 5" id="KW-0472">Membrane</keyword>
<evidence type="ECO:0000256" key="3">
    <source>
        <dbReference type="ARBA" id="ARBA00022989"/>
    </source>
</evidence>
<dbReference type="GO" id="GO:0005886">
    <property type="term" value="C:plasma membrane"/>
    <property type="evidence" value="ECO:0007669"/>
    <property type="project" value="TreeGrafter"/>
</dbReference>